<dbReference type="EMBL" id="LSMT01000007">
    <property type="protein sequence ID" value="PFX33980.1"/>
    <property type="molecule type" value="Genomic_DNA"/>
</dbReference>
<evidence type="ECO:0000256" key="4">
    <source>
        <dbReference type="ARBA" id="ARBA00045182"/>
    </source>
</evidence>
<feature type="compositionally biased region" description="Low complexity" evidence="6">
    <location>
        <begin position="943"/>
        <end position="963"/>
    </location>
</feature>
<keyword evidence="3 5" id="KW-0175">Coiled coil</keyword>
<evidence type="ECO:0000313" key="8">
    <source>
        <dbReference type="Proteomes" id="UP000225706"/>
    </source>
</evidence>
<feature type="coiled-coil region" evidence="5">
    <location>
        <begin position="663"/>
        <end position="704"/>
    </location>
</feature>
<comment type="similarity">
    <text evidence="1">Belongs to the CCDC39 family.</text>
</comment>
<organism evidence="7 8">
    <name type="scientific">Stylophora pistillata</name>
    <name type="common">Smooth cauliflower coral</name>
    <dbReference type="NCBI Taxonomy" id="50429"/>
    <lineage>
        <taxon>Eukaryota</taxon>
        <taxon>Metazoa</taxon>
        <taxon>Cnidaria</taxon>
        <taxon>Anthozoa</taxon>
        <taxon>Hexacorallia</taxon>
        <taxon>Scleractinia</taxon>
        <taxon>Astrocoeniina</taxon>
        <taxon>Pocilloporidae</taxon>
        <taxon>Stylophora</taxon>
    </lineage>
</organism>
<evidence type="ECO:0000256" key="6">
    <source>
        <dbReference type="SAM" id="MobiDB-lite"/>
    </source>
</evidence>
<name>A0A2B4SYM5_STYPI</name>
<accession>A0A2B4SYM5</accession>
<feature type="coiled-coil region" evidence="5">
    <location>
        <begin position="16"/>
        <end position="120"/>
    </location>
</feature>
<evidence type="ECO:0000313" key="7">
    <source>
        <dbReference type="EMBL" id="PFX33980.1"/>
    </source>
</evidence>
<evidence type="ECO:0000256" key="3">
    <source>
        <dbReference type="ARBA" id="ARBA00023054"/>
    </source>
</evidence>
<dbReference type="GO" id="GO:0036159">
    <property type="term" value="P:inner dynein arm assembly"/>
    <property type="evidence" value="ECO:0007669"/>
    <property type="project" value="InterPro"/>
</dbReference>
<dbReference type="Proteomes" id="UP000225706">
    <property type="component" value="Unassembled WGS sequence"/>
</dbReference>
<feature type="region of interest" description="Disordered" evidence="6">
    <location>
        <begin position="785"/>
        <end position="827"/>
    </location>
</feature>
<feature type="region of interest" description="Disordered" evidence="6">
    <location>
        <begin position="860"/>
        <end position="904"/>
    </location>
</feature>
<comment type="caution">
    <text evidence="7">The sequence shown here is derived from an EMBL/GenBank/DDBJ whole genome shotgun (WGS) entry which is preliminary data.</text>
</comment>
<feature type="compositionally biased region" description="Low complexity" evidence="6">
    <location>
        <begin position="872"/>
        <end position="894"/>
    </location>
</feature>
<sequence length="969" mass="112713">MEDIVSELNFDEGIAVPVANLENKQLENEVTETQKNITTYKEQLDEHADRIYAMSEHLRNVQQELQHTQDLLNARKREIETESHMKQIAQREEGRLNNEIRRINNEIKDLTEKRNIIENNIFKNTQKLEDLKSQMNWDQKALEAWLEESARKDEDTLTLQKYTRSDEGKVKELTLRMERMTDDATKKKRELEHELTLTMTAQIELDKTAEEFRKAHSERQDLLRQWENTIEQMQKRDREMDQLAVKLAEVKLEVRDREEQVQEKQKFLESELANNQEKEKKVGVAERQAAKLRLEYQDAEQIRIQFQDELDTLKYTVDRTARDLESTRHKHNLLKKEVTNRTERLERVQKERDDLRQQLKIVTDETLTAEEKAQRMDMLLKEEEARIYDVEKQLARLRETQFRKTEELHECKVLENNTAAEIQGARAASRNLSSKLHKLDQESLKQQEIIYMQDFQLQQLERRISRMQGERSNEEKLQLEARIKDLMTQMEEHNSTHALLSAQMKNLNDDLRRANRDLNKGKEEMKNLTSKIEELNLHNDSSERERKKVVTLKQDLMVDENILKLEIKRLRETLSNKADNVLNIEKRKLQLETAMKQRRHEIDIHKDMLQAQIKSSEEERQTVSSELHERISKIDKLRKRYEILMISMAPPEGEEERSQAYYVIKAAQEKEELQREGDELDAKIRKAEKEIRALENTLRLMNGRNETYRKSFNKVDEMSEEFDEKQRLEDHMRAVMDKYKYKRRQIRELQEDLGSMQVTLENLTADEQGLVEVIAEKQAKATNLQKELDDQKTKKDRAAREASKIARSVRSAKKSSGELHEEKDMDLRELRDFNTRTMKQMGEVLHSHPDLGPSVQIYFSQAGLPMPPSPGPGMSRPTSSRSSRSSGTLSSARSEISTGSRRGVGTVDVGALALAGAASPTGVGSPKPGVSPTSSARGRKTSSRPGSAAGSKASSRASSGASRRSTDRR</sequence>
<proteinExistence type="inferred from homology"/>
<feature type="region of interest" description="Disordered" evidence="6">
    <location>
        <begin position="916"/>
        <end position="969"/>
    </location>
</feature>
<evidence type="ECO:0000256" key="2">
    <source>
        <dbReference type="ARBA" id="ARBA00016725"/>
    </source>
</evidence>
<feature type="compositionally biased region" description="Basic and acidic residues" evidence="6">
    <location>
        <begin position="786"/>
        <end position="804"/>
    </location>
</feature>
<dbReference type="GO" id="GO:0060287">
    <property type="term" value="P:epithelial cilium movement involved in determination of left/right asymmetry"/>
    <property type="evidence" value="ECO:0007669"/>
    <property type="project" value="TreeGrafter"/>
</dbReference>
<protein>
    <recommendedName>
        <fullName evidence="2">Coiled-coil domain-containing protein 39</fullName>
    </recommendedName>
</protein>
<dbReference type="GO" id="GO:0005576">
    <property type="term" value="C:extracellular region"/>
    <property type="evidence" value="ECO:0007669"/>
    <property type="project" value="GOC"/>
</dbReference>
<evidence type="ECO:0000256" key="5">
    <source>
        <dbReference type="SAM" id="Coils"/>
    </source>
</evidence>
<dbReference type="GO" id="GO:0060285">
    <property type="term" value="P:cilium-dependent cell motility"/>
    <property type="evidence" value="ECO:0007669"/>
    <property type="project" value="TreeGrafter"/>
</dbReference>
<feature type="compositionally biased region" description="Basic and acidic residues" evidence="6">
    <location>
        <begin position="815"/>
        <end position="827"/>
    </location>
</feature>
<dbReference type="AlphaFoldDB" id="A0A2B4SYM5"/>
<dbReference type="PANTHER" id="PTHR18962">
    <property type="entry name" value="COILED-COIL DOMAIN-CONTAINING PROTEIN 39"/>
    <property type="match status" value="1"/>
</dbReference>
<keyword evidence="8" id="KW-1185">Reference proteome</keyword>
<dbReference type="STRING" id="50429.A0A2B4SYM5"/>
<feature type="coiled-coil region" evidence="5">
    <location>
        <begin position="170"/>
        <end position="626"/>
    </location>
</feature>
<dbReference type="InterPro" id="IPR033290">
    <property type="entry name" value="CCDC39"/>
</dbReference>
<evidence type="ECO:0000256" key="1">
    <source>
        <dbReference type="ARBA" id="ARBA00005805"/>
    </source>
</evidence>
<comment type="function">
    <text evidence="4">Required for assembly of dynein regulatory complex (DRC) and inner dynein arm (IDA) complexes, which are responsible for ciliary beat regulation, thereby playing a central role in motility in cilia and flagella. Probably acts together with CCDC40 to form a molecular ruler that determines the 96 nanometer (nm) repeat length and arrangements of components in cilia and flagella. Not required for outer dynein arm complexes assembly.</text>
</comment>
<dbReference type="OrthoDB" id="10259720at2759"/>
<dbReference type="Pfam" id="PF24161">
    <property type="entry name" value="CCDC39"/>
    <property type="match status" value="1"/>
</dbReference>
<dbReference type="PANTHER" id="PTHR18962:SF0">
    <property type="entry name" value="COILED-COIL DOMAIN-CONTAINING PROTEIN 39"/>
    <property type="match status" value="1"/>
</dbReference>
<reference evidence="8" key="1">
    <citation type="journal article" date="2017" name="bioRxiv">
        <title>Comparative analysis of the genomes of Stylophora pistillata and Acropora digitifera provides evidence for extensive differences between species of corals.</title>
        <authorList>
            <person name="Voolstra C.R."/>
            <person name="Li Y."/>
            <person name="Liew Y.J."/>
            <person name="Baumgarten S."/>
            <person name="Zoccola D."/>
            <person name="Flot J.-F."/>
            <person name="Tambutte S."/>
            <person name="Allemand D."/>
            <person name="Aranda M."/>
        </authorList>
    </citation>
    <scope>NUCLEOTIDE SEQUENCE [LARGE SCALE GENOMIC DNA]</scope>
</reference>
<dbReference type="GO" id="GO:0005930">
    <property type="term" value="C:axoneme"/>
    <property type="evidence" value="ECO:0007669"/>
    <property type="project" value="InterPro"/>
</dbReference>
<gene>
    <name evidence="7" type="primary">ccdc39</name>
    <name evidence="7" type="ORF">AWC38_SpisGene1132</name>
</gene>